<accession>A0ACB8XHX3</accession>
<dbReference type="EMBL" id="CM042063">
    <property type="protein sequence ID" value="KAI3667430.1"/>
    <property type="molecule type" value="Genomic_DNA"/>
</dbReference>
<organism evidence="1 2">
    <name type="scientific">Arctium lappa</name>
    <name type="common">Greater burdock</name>
    <name type="synonym">Lappa major</name>
    <dbReference type="NCBI Taxonomy" id="4217"/>
    <lineage>
        <taxon>Eukaryota</taxon>
        <taxon>Viridiplantae</taxon>
        <taxon>Streptophyta</taxon>
        <taxon>Embryophyta</taxon>
        <taxon>Tracheophyta</taxon>
        <taxon>Spermatophyta</taxon>
        <taxon>Magnoliopsida</taxon>
        <taxon>eudicotyledons</taxon>
        <taxon>Gunneridae</taxon>
        <taxon>Pentapetalae</taxon>
        <taxon>asterids</taxon>
        <taxon>campanulids</taxon>
        <taxon>Asterales</taxon>
        <taxon>Asteraceae</taxon>
        <taxon>Carduoideae</taxon>
        <taxon>Cardueae</taxon>
        <taxon>Arctiinae</taxon>
        <taxon>Arctium</taxon>
    </lineage>
</organism>
<name>A0ACB8XHX3_ARCLA</name>
<proteinExistence type="predicted"/>
<protein>
    <submittedName>
        <fullName evidence="1">Uncharacterized protein</fullName>
    </submittedName>
</protein>
<evidence type="ECO:0000313" key="1">
    <source>
        <dbReference type="EMBL" id="KAI3667430.1"/>
    </source>
</evidence>
<reference evidence="2" key="1">
    <citation type="journal article" date="2022" name="Mol. Ecol. Resour.">
        <title>The genomes of chicory, endive, great burdock and yacon provide insights into Asteraceae palaeo-polyploidization history and plant inulin production.</title>
        <authorList>
            <person name="Fan W."/>
            <person name="Wang S."/>
            <person name="Wang H."/>
            <person name="Wang A."/>
            <person name="Jiang F."/>
            <person name="Liu H."/>
            <person name="Zhao H."/>
            <person name="Xu D."/>
            <person name="Zhang Y."/>
        </authorList>
    </citation>
    <scope>NUCLEOTIDE SEQUENCE [LARGE SCALE GENOMIC DNA]</scope>
    <source>
        <strain evidence="2">cv. Niubang</strain>
    </source>
</reference>
<reference evidence="1 2" key="2">
    <citation type="journal article" date="2022" name="Mol. Ecol. Resour.">
        <title>The genomes of chicory, endive, great burdock and yacon provide insights into Asteraceae paleo-polyploidization history and plant inulin production.</title>
        <authorList>
            <person name="Fan W."/>
            <person name="Wang S."/>
            <person name="Wang H."/>
            <person name="Wang A."/>
            <person name="Jiang F."/>
            <person name="Liu H."/>
            <person name="Zhao H."/>
            <person name="Xu D."/>
            <person name="Zhang Y."/>
        </authorList>
    </citation>
    <scope>NUCLEOTIDE SEQUENCE [LARGE SCALE GENOMIC DNA]</scope>
    <source>
        <strain evidence="2">cv. Niubang</strain>
    </source>
</reference>
<keyword evidence="2" id="KW-1185">Reference proteome</keyword>
<sequence length="99" mass="10539">MGCSTVGNGRCGEGGLAAWRGCWSQIGYGVAGDEIVGRSMMVLHGGDVSSVLLCQEIQSEHLQSSEVGSLMRSSLMSFRETVSELTSEIDILSLRLTLN</sequence>
<gene>
    <name evidence="1" type="ORF">L6452_42487</name>
</gene>
<dbReference type="Proteomes" id="UP001055879">
    <property type="component" value="Linkage Group LG17"/>
</dbReference>
<comment type="caution">
    <text evidence="1">The sequence shown here is derived from an EMBL/GenBank/DDBJ whole genome shotgun (WGS) entry which is preliminary data.</text>
</comment>
<evidence type="ECO:0000313" key="2">
    <source>
        <dbReference type="Proteomes" id="UP001055879"/>
    </source>
</evidence>